<protein>
    <submittedName>
        <fullName evidence="8">Alb1-domain-containing protein</fullName>
    </submittedName>
</protein>
<dbReference type="InterPro" id="IPR053278">
    <property type="entry name" value="Pre-60S_factor_ECM1"/>
</dbReference>
<accession>A0A7C8I999</accession>
<keyword evidence="3" id="KW-0813">Transport</keyword>
<evidence type="ECO:0000256" key="2">
    <source>
        <dbReference type="ARBA" id="ARBA00004496"/>
    </source>
</evidence>
<dbReference type="GO" id="GO:0030687">
    <property type="term" value="C:preribosome, large subunit precursor"/>
    <property type="evidence" value="ECO:0007669"/>
    <property type="project" value="TreeGrafter"/>
</dbReference>
<feature type="compositionally biased region" description="Basic and acidic residues" evidence="7">
    <location>
        <begin position="28"/>
        <end position="37"/>
    </location>
</feature>
<keyword evidence="9" id="KW-1185">Reference proteome</keyword>
<comment type="caution">
    <text evidence="8">The sequence shown here is derived from an EMBL/GenBank/DDBJ whole genome shotgun (WGS) entry which is preliminary data.</text>
</comment>
<dbReference type="Proteomes" id="UP000481861">
    <property type="component" value="Unassembled WGS sequence"/>
</dbReference>
<evidence type="ECO:0000313" key="8">
    <source>
        <dbReference type="EMBL" id="KAF2873848.1"/>
    </source>
</evidence>
<keyword evidence="5" id="KW-0690">Ribosome biogenesis</keyword>
<dbReference type="PANTHER" id="PTHR28280">
    <property type="entry name" value="SHUTTLING PRE-60S FACTOR ECM1"/>
    <property type="match status" value="1"/>
</dbReference>
<sequence length="154" mass="17158">MAKIAKAKKREVTVHSRAARRAASPSIDIDKSLKSKAPDSTSPARAAAKPKPHVLAAKSAGITKKSKSKPLKRQQRVRQLRAIDKAADTMDKMELKVQRSTGKDKKVRERKKGWEEVNGGKRKKGKNPFETLDGDEDEADATKREWVSDEDMPE</sequence>
<dbReference type="GO" id="GO:0000055">
    <property type="term" value="P:ribosomal large subunit export from nucleus"/>
    <property type="evidence" value="ECO:0007669"/>
    <property type="project" value="TreeGrafter"/>
</dbReference>
<feature type="compositionally biased region" description="Basic residues" evidence="7">
    <location>
        <begin position="64"/>
        <end position="77"/>
    </location>
</feature>
<keyword evidence="6" id="KW-0539">Nucleus</keyword>
<dbReference type="PANTHER" id="PTHR28280:SF1">
    <property type="entry name" value="SHUTTLING PRE-60S FACTOR ECM1"/>
    <property type="match status" value="1"/>
</dbReference>
<dbReference type="Pfam" id="PF09135">
    <property type="entry name" value="Alb1"/>
    <property type="match status" value="1"/>
</dbReference>
<dbReference type="AlphaFoldDB" id="A0A7C8I999"/>
<evidence type="ECO:0000256" key="1">
    <source>
        <dbReference type="ARBA" id="ARBA00004123"/>
    </source>
</evidence>
<feature type="region of interest" description="Disordered" evidence="7">
    <location>
        <begin position="95"/>
        <end position="154"/>
    </location>
</feature>
<evidence type="ECO:0000256" key="5">
    <source>
        <dbReference type="ARBA" id="ARBA00022517"/>
    </source>
</evidence>
<evidence type="ECO:0000256" key="6">
    <source>
        <dbReference type="ARBA" id="ARBA00023242"/>
    </source>
</evidence>
<evidence type="ECO:0000313" key="9">
    <source>
        <dbReference type="Proteomes" id="UP000481861"/>
    </source>
</evidence>
<organism evidence="8 9">
    <name type="scientific">Massariosphaeria phaeospora</name>
    <dbReference type="NCBI Taxonomy" id="100035"/>
    <lineage>
        <taxon>Eukaryota</taxon>
        <taxon>Fungi</taxon>
        <taxon>Dikarya</taxon>
        <taxon>Ascomycota</taxon>
        <taxon>Pezizomycotina</taxon>
        <taxon>Dothideomycetes</taxon>
        <taxon>Pleosporomycetidae</taxon>
        <taxon>Pleosporales</taxon>
        <taxon>Pleosporales incertae sedis</taxon>
        <taxon>Massariosphaeria</taxon>
    </lineage>
</organism>
<reference evidence="8 9" key="1">
    <citation type="submission" date="2020-01" db="EMBL/GenBank/DDBJ databases">
        <authorList>
            <consortium name="DOE Joint Genome Institute"/>
            <person name="Haridas S."/>
            <person name="Albert R."/>
            <person name="Binder M."/>
            <person name="Bloem J."/>
            <person name="Labutti K."/>
            <person name="Salamov A."/>
            <person name="Andreopoulos B."/>
            <person name="Baker S.E."/>
            <person name="Barry K."/>
            <person name="Bills G."/>
            <person name="Bluhm B.H."/>
            <person name="Cannon C."/>
            <person name="Castanera R."/>
            <person name="Culley D.E."/>
            <person name="Daum C."/>
            <person name="Ezra D."/>
            <person name="Gonzalez J.B."/>
            <person name="Henrissat B."/>
            <person name="Kuo A."/>
            <person name="Liang C."/>
            <person name="Lipzen A."/>
            <person name="Lutzoni F."/>
            <person name="Magnuson J."/>
            <person name="Mondo S."/>
            <person name="Nolan M."/>
            <person name="Ohm R."/>
            <person name="Pangilinan J."/>
            <person name="Park H.-J.H."/>
            <person name="Ramirez L."/>
            <person name="Alfaro M."/>
            <person name="Sun H."/>
            <person name="Tritt A."/>
            <person name="Yoshinaga Y."/>
            <person name="Zwiers L.-H.L."/>
            <person name="Turgeon B.G."/>
            <person name="Goodwin S.B."/>
            <person name="Spatafora J.W."/>
            <person name="Crous P.W."/>
            <person name="Grigoriev I.V."/>
        </authorList>
    </citation>
    <scope>NUCLEOTIDE SEQUENCE [LARGE SCALE GENOMIC DNA]</scope>
    <source>
        <strain evidence="8 9">CBS 611.86</strain>
    </source>
</reference>
<name>A0A7C8I999_9PLEO</name>
<dbReference type="GO" id="GO:0005730">
    <property type="term" value="C:nucleolus"/>
    <property type="evidence" value="ECO:0007669"/>
    <property type="project" value="TreeGrafter"/>
</dbReference>
<evidence type="ECO:0000256" key="3">
    <source>
        <dbReference type="ARBA" id="ARBA00022448"/>
    </source>
</evidence>
<dbReference type="InterPro" id="IPR022784">
    <property type="entry name" value="Ribosome_bgen_Alb1"/>
</dbReference>
<dbReference type="EMBL" id="JAADJZ010000007">
    <property type="protein sequence ID" value="KAF2873848.1"/>
    <property type="molecule type" value="Genomic_DNA"/>
</dbReference>
<dbReference type="GO" id="GO:0005737">
    <property type="term" value="C:cytoplasm"/>
    <property type="evidence" value="ECO:0007669"/>
    <property type="project" value="UniProtKB-SubCell"/>
</dbReference>
<comment type="subcellular location">
    <subcellularLocation>
        <location evidence="2">Cytoplasm</location>
    </subcellularLocation>
    <subcellularLocation>
        <location evidence="1">Nucleus</location>
    </subcellularLocation>
</comment>
<feature type="region of interest" description="Disordered" evidence="7">
    <location>
        <begin position="1"/>
        <end position="77"/>
    </location>
</feature>
<keyword evidence="4" id="KW-0963">Cytoplasm</keyword>
<feature type="non-terminal residue" evidence="8">
    <location>
        <position position="154"/>
    </location>
</feature>
<evidence type="ECO:0000256" key="7">
    <source>
        <dbReference type="SAM" id="MobiDB-lite"/>
    </source>
</evidence>
<dbReference type="OrthoDB" id="5304887at2759"/>
<gene>
    <name evidence="8" type="ORF">BDV95DRAFT_463619</name>
</gene>
<proteinExistence type="predicted"/>
<feature type="compositionally biased region" description="Basic and acidic residues" evidence="7">
    <location>
        <begin position="95"/>
        <end position="119"/>
    </location>
</feature>
<evidence type="ECO:0000256" key="4">
    <source>
        <dbReference type="ARBA" id="ARBA00022490"/>
    </source>
</evidence>